<organism evidence="13 14">
    <name type="scientific">Colletotrichum noveboracense</name>
    <dbReference type="NCBI Taxonomy" id="2664923"/>
    <lineage>
        <taxon>Eukaryota</taxon>
        <taxon>Fungi</taxon>
        <taxon>Dikarya</taxon>
        <taxon>Ascomycota</taxon>
        <taxon>Pezizomycotina</taxon>
        <taxon>Sordariomycetes</taxon>
        <taxon>Hypocreomycetidae</taxon>
        <taxon>Glomerellales</taxon>
        <taxon>Glomerellaceae</taxon>
        <taxon>Colletotrichum</taxon>
        <taxon>Colletotrichum gloeosporioides species complex</taxon>
    </lineage>
</organism>
<dbReference type="GO" id="GO:0046513">
    <property type="term" value="P:ceramide biosynthetic process"/>
    <property type="evidence" value="ECO:0007669"/>
    <property type="project" value="InterPro"/>
</dbReference>
<keyword evidence="3" id="KW-0808">Transferase</keyword>
<feature type="domain" description="TLC" evidence="12">
    <location>
        <begin position="1"/>
        <end position="191"/>
    </location>
</feature>
<keyword evidence="6 11" id="KW-1133">Transmembrane helix</keyword>
<proteinExistence type="inferred from homology"/>
<evidence type="ECO:0000256" key="7">
    <source>
        <dbReference type="ARBA" id="ARBA00023136"/>
    </source>
</evidence>
<evidence type="ECO:0000256" key="1">
    <source>
        <dbReference type="ARBA" id="ARBA00004477"/>
    </source>
</evidence>
<sequence>MSKTPVWYFSTRGMYEDFPHVSHEAGFKFYYLFQAAYWAQQALVLLLGLEKPRKDFKELVGHHIVSLALIALSYRFHFTYMGLAVYTTHDISDFFLATSKVLNYIDSPIVAPYFFFFVSVWIYLRHYINLKIILSLFTEYTTVGPFELNWATQQYKCTLSQYITLGLLGSLQALNLFWLFHIFRIAYRFLAYDIAEDDRSEAEGTDAEDETQQKALPAETTNGHTTGASTSAAAKARAVNGRAR</sequence>
<dbReference type="EMBL" id="CAMGZC010000446">
    <property type="protein sequence ID" value="CAI0647548.1"/>
    <property type="molecule type" value="Genomic_DNA"/>
</dbReference>
<dbReference type="InterPro" id="IPR006634">
    <property type="entry name" value="TLC-dom"/>
</dbReference>
<dbReference type="PROSITE" id="PS50922">
    <property type="entry name" value="TLC"/>
    <property type="match status" value="1"/>
</dbReference>
<dbReference type="PIRSF" id="PIRSF005225">
    <property type="entry name" value="LAG1_LAC1"/>
    <property type="match status" value="1"/>
</dbReference>
<dbReference type="AlphaFoldDB" id="A0A9W4W974"/>
<evidence type="ECO:0000313" key="14">
    <source>
        <dbReference type="Proteomes" id="UP001152533"/>
    </source>
</evidence>
<keyword evidence="4 9" id="KW-0812">Transmembrane</keyword>
<evidence type="ECO:0000256" key="10">
    <source>
        <dbReference type="SAM" id="MobiDB-lite"/>
    </source>
</evidence>
<dbReference type="GO" id="GO:0005789">
    <property type="term" value="C:endoplasmic reticulum membrane"/>
    <property type="evidence" value="ECO:0007669"/>
    <property type="project" value="UniProtKB-SubCell"/>
</dbReference>
<evidence type="ECO:0000256" key="6">
    <source>
        <dbReference type="ARBA" id="ARBA00022989"/>
    </source>
</evidence>
<evidence type="ECO:0000256" key="9">
    <source>
        <dbReference type="PROSITE-ProRule" id="PRU00205"/>
    </source>
</evidence>
<feature type="transmembrane region" description="Helical" evidence="11">
    <location>
        <begin position="101"/>
        <end position="124"/>
    </location>
</feature>
<reference evidence="13" key="1">
    <citation type="submission" date="2022-08" db="EMBL/GenBank/DDBJ databases">
        <authorList>
            <person name="Giroux E."/>
            <person name="Giroux E."/>
        </authorList>
    </citation>
    <scope>NUCLEOTIDE SEQUENCE</scope>
    <source>
        <strain evidence="13">H1091258</strain>
    </source>
</reference>
<comment type="similarity">
    <text evidence="2">Belongs to the sphingosine N-acyltransferase family.</text>
</comment>
<keyword evidence="8" id="KW-0325">Glycoprotein</keyword>
<evidence type="ECO:0000259" key="12">
    <source>
        <dbReference type="PROSITE" id="PS50922"/>
    </source>
</evidence>
<protein>
    <recommendedName>
        <fullName evidence="12">TLC domain-containing protein</fullName>
    </recommendedName>
</protein>
<dbReference type="PANTHER" id="PTHR12560">
    <property type="entry name" value="LONGEVITY ASSURANCE FACTOR 1 LAG1"/>
    <property type="match status" value="1"/>
</dbReference>
<feature type="transmembrane region" description="Helical" evidence="11">
    <location>
        <begin position="162"/>
        <end position="183"/>
    </location>
</feature>
<feature type="compositionally biased region" description="Low complexity" evidence="10">
    <location>
        <begin position="220"/>
        <end position="244"/>
    </location>
</feature>
<feature type="region of interest" description="Disordered" evidence="10">
    <location>
        <begin position="201"/>
        <end position="244"/>
    </location>
</feature>
<evidence type="ECO:0000256" key="5">
    <source>
        <dbReference type="ARBA" id="ARBA00022824"/>
    </source>
</evidence>
<evidence type="ECO:0000256" key="2">
    <source>
        <dbReference type="ARBA" id="ARBA00009808"/>
    </source>
</evidence>
<keyword evidence="14" id="KW-1185">Reference proteome</keyword>
<evidence type="ECO:0000256" key="11">
    <source>
        <dbReference type="SAM" id="Phobius"/>
    </source>
</evidence>
<name>A0A9W4W974_9PEZI</name>
<evidence type="ECO:0000256" key="4">
    <source>
        <dbReference type="ARBA" id="ARBA00022692"/>
    </source>
</evidence>
<dbReference type="Proteomes" id="UP001152533">
    <property type="component" value="Unassembled WGS sequence"/>
</dbReference>
<dbReference type="InterPro" id="IPR016439">
    <property type="entry name" value="Lag1/Lac1-like"/>
</dbReference>
<keyword evidence="7 9" id="KW-0472">Membrane</keyword>
<evidence type="ECO:0000256" key="8">
    <source>
        <dbReference type="ARBA" id="ARBA00023180"/>
    </source>
</evidence>
<comment type="subcellular location">
    <subcellularLocation>
        <location evidence="1">Endoplasmic reticulum membrane</location>
        <topology evidence="1">Multi-pass membrane protein</topology>
    </subcellularLocation>
</comment>
<dbReference type="GO" id="GO:0050291">
    <property type="term" value="F:sphingosine N-acyltransferase activity"/>
    <property type="evidence" value="ECO:0007669"/>
    <property type="project" value="InterPro"/>
</dbReference>
<dbReference type="Pfam" id="PF03798">
    <property type="entry name" value="TRAM_LAG1_CLN8"/>
    <property type="match status" value="1"/>
</dbReference>
<comment type="caution">
    <text evidence="13">The sequence shown here is derived from an EMBL/GenBank/DDBJ whole genome shotgun (WGS) entry which is preliminary data.</text>
</comment>
<feature type="transmembrane region" description="Helical" evidence="11">
    <location>
        <begin position="59"/>
        <end position="81"/>
    </location>
</feature>
<gene>
    <name evidence="13" type="ORF">CGXH109_LOCUS66758</name>
</gene>
<evidence type="ECO:0000313" key="13">
    <source>
        <dbReference type="EMBL" id="CAI0647548.1"/>
    </source>
</evidence>
<accession>A0A9W4W974</accession>
<keyword evidence="5" id="KW-0256">Endoplasmic reticulum</keyword>
<dbReference type="SMART" id="SM00724">
    <property type="entry name" value="TLC"/>
    <property type="match status" value="1"/>
</dbReference>
<dbReference type="PANTHER" id="PTHR12560:SF11">
    <property type="entry name" value="CERAMIDE SYNTHASE LAC1-RELATED"/>
    <property type="match status" value="1"/>
</dbReference>
<feature type="compositionally biased region" description="Acidic residues" evidence="10">
    <location>
        <begin position="201"/>
        <end position="210"/>
    </location>
</feature>
<evidence type="ECO:0000256" key="3">
    <source>
        <dbReference type="ARBA" id="ARBA00022679"/>
    </source>
</evidence>